<proteinExistence type="predicted"/>
<dbReference type="Proteomes" id="UP000248198">
    <property type="component" value="Unassembled WGS sequence"/>
</dbReference>
<dbReference type="OrthoDB" id="1494015at2"/>
<keyword evidence="1" id="KW-0732">Signal</keyword>
<dbReference type="AlphaFoldDB" id="A0A318UKD5"/>
<protein>
    <recommendedName>
        <fullName evidence="4">DUF4468 domain-containing protein</fullName>
    </recommendedName>
</protein>
<gene>
    <name evidence="2" type="ORF">B0O44_104617</name>
</gene>
<evidence type="ECO:0000256" key="1">
    <source>
        <dbReference type="SAM" id="SignalP"/>
    </source>
</evidence>
<feature type="chain" id="PRO_5016314952" description="DUF4468 domain-containing protein" evidence="1">
    <location>
        <begin position="19"/>
        <end position="209"/>
    </location>
</feature>
<sequence length="209" mass="23296">MRFLFFFILLCSATFAKAQLFGVIPINKFQAGYYYDLNDQKIIGKIAKDASSRNTFTSKNYFLFKSDTGRVRISPDMIKSFVVGLDSFTVSHGPDAQFYKVVIDGPSKLFGLSGFSSQAPTMSAAPGGGMTMNGGGTTFFKSTTYFYGPDADHLSQLTRKNYAEVMSLIVADEPSLVEKIKDKTYRYGDMKELTEVYNRIKSIKKTPSK</sequence>
<evidence type="ECO:0008006" key="4">
    <source>
        <dbReference type="Google" id="ProtNLM"/>
    </source>
</evidence>
<keyword evidence="3" id="KW-1185">Reference proteome</keyword>
<organism evidence="2 3">
    <name type="scientific">Pedobacter nutrimenti</name>
    <dbReference type="NCBI Taxonomy" id="1241337"/>
    <lineage>
        <taxon>Bacteria</taxon>
        <taxon>Pseudomonadati</taxon>
        <taxon>Bacteroidota</taxon>
        <taxon>Sphingobacteriia</taxon>
        <taxon>Sphingobacteriales</taxon>
        <taxon>Sphingobacteriaceae</taxon>
        <taxon>Pedobacter</taxon>
    </lineage>
</organism>
<accession>A0A318UKD5</accession>
<dbReference type="RefSeq" id="WP_110831766.1">
    <property type="nucleotide sequence ID" value="NZ_QKLU01000004.1"/>
</dbReference>
<comment type="caution">
    <text evidence="2">The sequence shown here is derived from an EMBL/GenBank/DDBJ whole genome shotgun (WGS) entry which is preliminary data.</text>
</comment>
<dbReference type="EMBL" id="QKLU01000004">
    <property type="protein sequence ID" value="PYF74445.1"/>
    <property type="molecule type" value="Genomic_DNA"/>
</dbReference>
<feature type="signal peptide" evidence="1">
    <location>
        <begin position="1"/>
        <end position="18"/>
    </location>
</feature>
<evidence type="ECO:0000313" key="3">
    <source>
        <dbReference type="Proteomes" id="UP000248198"/>
    </source>
</evidence>
<evidence type="ECO:0000313" key="2">
    <source>
        <dbReference type="EMBL" id="PYF74445.1"/>
    </source>
</evidence>
<name>A0A318UKD5_9SPHI</name>
<reference evidence="2 3" key="1">
    <citation type="submission" date="2018-06" db="EMBL/GenBank/DDBJ databases">
        <title>Genomic Encyclopedia of Archaeal and Bacterial Type Strains, Phase II (KMG-II): from individual species to whole genera.</title>
        <authorList>
            <person name="Goeker M."/>
        </authorList>
    </citation>
    <scope>NUCLEOTIDE SEQUENCE [LARGE SCALE GENOMIC DNA]</scope>
    <source>
        <strain evidence="2 3">DSM 27372</strain>
    </source>
</reference>